<dbReference type="PROSITE" id="PS51387">
    <property type="entry name" value="FAD_PCMH"/>
    <property type="match status" value="1"/>
</dbReference>
<dbReference type="RefSeq" id="WP_271053728.1">
    <property type="nucleotide sequence ID" value="NZ_JAQIIO010000003.1"/>
</dbReference>
<keyword evidence="1" id="KW-0274">FAD</keyword>
<dbReference type="InterPro" id="IPR036318">
    <property type="entry name" value="FAD-bd_PCMH-like_sf"/>
</dbReference>
<feature type="domain" description="FAD-binding PCMH-type" evidence="2">
    <location>
        <begin position="13"/>
        <end position="179"/>
    </location>
</feature>
<proteinExistence type="predicted"/>
<dbReference type="EMBL" id="JAQIIO010000003">
    <property type="protein sequence ID" value="MDA5094033.1"/>
    <property type="molecule type" value="Genomic_DNA"/>
</dbReference>
<keyword evidence="4" id="KW-1185">Reference proteome</keyword>
<evidence type="ECO:0000313" key="3">
    <source>
        <dbReference type="EMBL" id="MDA5094033.1"/>
    </source>
</evidence>
<dbReference type="PANTHER" id="PTHR43762">
    <property type="entry name" value="L-GULONOLACTONE OXIDASE"/>
    <property type="match status" value="1"/>
</dbReference>
<evidence type="ECO:0000259" key="2">
    <source>
        <dbReference type="PROSITE" id="PS51387"/>
    </source>
</evidence>
<reference evidence="3 4" key="1">
    <citation type="submission" date="2023-01" db="EMBL/GenBank/DDBJ databases">
        <authorList>
            <person name="Yoon J.-W."/>
        </authorList>
    </citation>
    <scope>NUCLEOTIDE SEQUENCE [LARGE SCALE GENOMIC DNA]</scope>
    <source>
        <strain evidence="3 4">KMU-50</strain>
    </source>
</reference>
<keyword evidence="1" id="KW-0285">Flavoprotein</keyword>
<gene>
    <name evidence="3" type="ORF">O2N63_08015</name>
</gene>
<dbReference type="SUPFAM" id="SSF56176">
    <property type="entry name" value="FAD-binding/transporter-associated domain-like"/>
    <property type="match status" value="1"/>
</dbReference>
<evidence type="ECO:0000313" key="4">
    <source>
        <dbReference type="Proteomes" id="UP001528040"/>
    </source>
</evidence>
<comment type="caution">
    <text evidence="3">The sequence shown here is derived from an EMBL/GenBank/DDBJ whole genome shotgun (WGS) entry which is preliminary data.</text>
</comment>
<name>A0ABT4W0K4_9RHOB</name>
<dbReference type="Proteomes" id="UP001528040">
    <property type="component" value="Unassembled WGS sequence"/>
</dbReference>
<accession>A0ABT4W0K4</accession>
<dbReference type="Pfam" id="PF01565">
    <property type="entry name" value="FAD_binding_4"/>
    <property type="match status" value="1"/>
</dbReference>
<protein>
    <submittedName>
        <fullName evidence="3">FAD-binding oxidoreductase</fullName>
    </submittedName>
</protein>
<dbReference type="InterPro" id="IPR006094">
    <property type="entry name" value="Oxid_FAD_bind_N"/>
</dbReference>
<dbReference type="InterPro" id="IPR010031">
    <property type="entry name" value="FAD_lactone_oxidase-like"/>
</dbReference>
<sequence>MSWKIIDYTGWGRVLRASGAMARPERARKLADLTKEGGPAVGNRRSYGDASLNNDGRAIDMTRMNRIIGFDAETGQVTVEAGITIGELAHIFAPQGWIPAVLPGTGFATVGGCIAQDVHGKNHHNTGSFGQHVLSVTLIQNGKRVVATPKKNVALFRATMGGIGQTGVIAEATLQMKPCPGDVMMVTEQRAENWERHISLLDASTAEYCVGWIDATAQGAALGRGIVEEAELAKGLLPKAKSPRSVPRDAPNWALSGPVVRGFNATYYRRVPTSGKSSVKRIDDFFFPLDKIHDWNRLYGKRGFYQFQNVVPLSEVGALKGMLDRIAGAGLASPLAVLKRMGDGRAGHMSFPMEGYTLAVDFPARDAARDLIAELEKMTAQANGRLYLAKDALATGDAIKAMYPEHGDWAAIADKSDPERSLETDMTRRLGLRNTG</sequence>
<dbReference type="PANTHER" id="PTHR43762:SF1">
    <property type="entry name" value="D-ARABINONO-1,4-LACTONE OXIDASE"/>
    <property type="match status" value="1"/>
</dbReference>
<dbReference type="Gene3D" id="3.30.465.10">
    <property type="match status" value="1"/>
</dbReference>
<dbReference type="InterPro" id="IPR016169">
    <property type="entry name" value="FAD-bd_PCMH_sub2"/>
</dbReference>
<evidence type="ECO:0000256" key="1">
    <source>
        <dbReference type="ARBA" id="ARBA00022827"/>
    </source>
</evidence>
<dbReference type="InterPro" id="IPR016166">
    <property type="entry name" value="FAD-bd_PCMH"/>
</dbReference>
<organism evidence="3 4">
    <name type="scientific">Aliiroseovarius salicola</name>
    <dbReference type="NCBI Taxonomy" id="3009082"/>
    <lineage>
        <taxon>Bacteria</taxon>
        <taxon>Pseudomonadati</taxon>
        <taxon>Pseudomonadota</taxon>
        <taxon>Alphaproteobacteria</taxon>
        <taxon>Rhodobacterales</taxon>
        <taxon>Paracoccaceae</taxon>
        <taxon>Aliiroseovarius</taxon>
    </lineage>
</organism>